<name>Q9IBJ3_9ALPH</name>
<organism evidence="2 3">
    <name type="scientific">Gallid alphaherpesvirus 2</name>
    <dbReference type="NCBI Taxonomy" id="10390"/>
    <lineage>
        <taxon>Viruses</taxon>
        <taxon>Duplodnaviria</taxon>
        <taxon>Heunggongvirae</taxon>
        <taxon>Peploviricota</taxon>
        <taxon>Herviviricetes</taxon>
        <taxon>Herpesvirales</taxon>
        <taxon>Orthoherpesviridae</taxon>
        <taxon>Alphaherpesvirinae</taxon>
        <taxon>Mardivirus</taxon>
        <taxon>Mardivirus gallidalpha2</taxon>
    </lineage>
</organism>
<dbReference type="EMBL" id="AF147806">
    <property type="protein sequence ID" value="AAF66799.1"/>
    <property type="molecule type" value="Genomic_DNA"/>
</dbReference>
<proteinExistence type="predicted"/>
<reference evidence="2 3" key="8">
    <citation type="journal article" date="2000" name="Proc. Natl. Acad. Sci. U.S.A.">
        <title>The complete unique long sequence and the overall genomic organization of the GA strain of Marek's disease virus.</title>
        <authorList>
            <person name="Lee L.F."/>
            <person name="Wu P."/>
            <person name="Sui D."/>
            <person name="Ren D."/>
            <person name="Kamil J."/>
            <person name="Kung H.J."/>
            <person name="Witter R.L."/>
        </authorList>
    </citation>
    <scope>NUCLEOTIDE SEQUENCE [LARGE SCALE GENOMIC DNA]</scope>
    <source>
        <strain evidence="2">GA</strain>
    </source>
</reference>
<reference evidence="3" key="5">
    <citation type="journal article" date="1994" name="Virology">
        <title>Identification and characterization of Marek's disease virus genes homologous to ICP27 and glycoprotein K of herpes simplex virus-1.</title>
        <authorList>
            <person name="Ren D."/>
            <person name="Lee L.F."/>
            <person name="Coussens P.M."/>
        </authorList>
    </citation>
    <scope>NUCLEOTIDE SEQUENCE [LARGE SCALE GENOMIC DNA]</scope>
</reference>
<reference evidence="3" key="1">
    <citation type="journal article" date="1988" name="J. Virol.">
        <title>Structure and complete nucleotide sequence of the Marek's disease herpesvirus gp57-65 gene.</title>
        <authorList>
            <person name="Coussens P.M."/>
            <person name="Velicer L.F."/>
        </authorList>
    </citation>
    <scope>NUCLEOTIDE SEQUENCE [LARGE SCALE GENOMIC DNA]</scope>
</reference>
<reference evidence="3" key="6">
    <citation type="journal article" date="1994" name="Virology">
        <title>Identification and characterization of a Marek's disease virus gene homologous to glycoprotein L of herpes simplex virus.</title>
        <authorList>
            <person name="Yoshida S."/>
            <person name="Lee L.F."/>
            <person name="Yanagida N."/>
            <person name="Nazerian K."/>
        </authorList>
    </citation>
    <scope>NUCLEOTIDE SEQUENCE [LARGE SCALE GENOMIC DNA]</scope>
</reference>
<reference evidence="3" key="2">
    <citation type="journal article" date="1991" name="J. Virol.">
        <title>Structural analysis and transcriptional mapping of the Marek's disease virus gene encoding pp38, an antigen associated with transformed cells.</title>
        <authorList>
            <person name="Cui Z.Z."/>
            <person name="Lee L.F."/>
            <person name="Liu J.L."/>
            <person name="Kung H.J."/>
        </authorList>
    </citation>
    <scope>NUCLEOTIDE SEQUENCE [LARGE SCALE GENOMIC DNA]</scope>
</reference>
<gene>
    <name evidence="2" type="primary">R-LORF8</name>
</gene>
<reference evidence="3" key="4">
    <citation type="journal article" date="1993" name="J. Gen. Virol.">
        <title>Nucleotide and predicted amino acid sequences of Marek's disease virus homologues of herpes simplex virus major tegument proteins.</title>
        <authorList>
            <person name="Yanagida N."/>
            <person name="Yoshida S."/>
            <person name="Nazerian K."/>
            <person name="Lee L.F."/>
        </authorList>
    </citation>
    <scope>NUCLEOTIDE SEQUENCE [LARGE SCALE GENOMIC DNA]</scope>
</reference>
<evidence type="ECO:0000313" key="1">
    <source>
        <dbReference type="EMBL" id="AAF66799.1"/>
    </source>
</evidence>
<accession>Q9IBJ3</accession>
<evidence type="ECO:0000313" key="3">
    <source>
        <dbReference type="Proteomes" id="UP000138113"/>
    </source>
</evidence>
<sequence>MTIVFISPNSVIPNPIQYYITSTVYRRSTMVFQRSFPPERSCCQNHSWSPNEGFRYSIKLHRGHSKQAQSRHVEHVSSRSLPSRKLFCGSPFKTLQTDYRAEYNFLLGEYTKYNAAVGSLSRYGCHEDRYTTYNLKM</sequence>
<evidence type="ECO:0000313" key="2">
    <source>
        <dbReference type="EMBL" id="AAF67211.1"/>
    </source>
</evidence>
<dbReference type="Proteomes" id="UP000138113">
    <property type="component" value="Segment"/>
</dbReference>
<protein>
    <submittedName>
        <fullName evidence="2">R-LORF8</fullName>
    </submittedName>
</protein>
<reference evidence="2" key="9">
    <citation type="submission" date="2004-06" db="EMBL/GenBank/DDBJ databases">
        <authorList>
            <person name="Lee L.F."/>
            <person name="Wu P."/>
            <person name="Sui D."/>
            <person name="Ren D."/>
            <person name="Kung H.J."/>
            <person name="Witter R.L."/>
        </authorList>
    </citation>
    <scope>NUCLEOTIDE SEQUENCE</scope>
    <source>
        <strain evidence="2">GA</strain>
    </source>
</reference>
<reference evidence="3" key="7">
    <citation type="journal article" date="1995" name="Virus Res.">
        <title>Identification and characterization of a Marek's disease virus gene encoding DNA polymerase.</title>
        <authorList>
            <person name="Sui D."/>
            <person name="Wu P."/>
            <person name="Kung H.J."/>
            <person name="Lee L.F."/>
        </authorList>
    </citation>
    <scope>NUCLEOTIDE SEQUENCE [LARGE SCALE GENOMIC DNA]</scope>
</reference>
<reference evidence="1 3" key="3">
    <citation type="journal article" date="1992" name="Proc. Natl. Acad. Sci. U.S.A.">
        <title>Marek disease virus encodes a basic-leucine zipper gene resembling the fos/jun oncogenes that is highly expressed in lymphoblastoid tumors.</title>
        <authorList>
            <person name="Jones D."/>
            <person name="Lee L."/>
            <person name="Liu J.L."/>
            <person name="Kung H.J."/>
            <person name="Tillotson J.K."/>
        </authorList>
    </citation>
    <scope>NUCLEOTIDE SEQUENCE [LARGE SCALE GENOMIC DNA]</scope>
    <source>
        <strain evidence="1">GA</strain>
    </source>
</reference>
<dbReference type="EMBL" id="AF147806">
    <property type="protein sequence ID" value="AAF67211.1"/>
    <property type="molecule type" value="Genomic_DNA"/>
</dbReference>